<reference evidence="3" key="1">
    <citation type="journal article" date="2013" name="Genome Biol.">
        <title>Reference genomes and transcriptomes of Nicotiana sylvestris and Nicotiana tomentosiformis.</title>
        <authorList>
            <person name="Sierro N."/>
            <person name="Battey J.N."/>
            <person name="Ouadi S."/>
            <person name="Bovet L."/>
            <person name="Goepfert S."/>
            <person name="Bakaher N."/>
            <person name="Peitsch M.C."/>
            <person name="Ivanov N.V."/>
        </authorList>
    </citation>
    <scope>NUCLEOTIDE SEQUENCE [LARGE SCALE GENOMIC DNA]</scope>
</reference>
<organism evidence="3 4">
    <name type="scientific">Nicotiana sylvestris</name>
    <name type="common">Wood tobacco</name>
    <name type="synonym">South American tobacco</name>
    <dbReference type="NCBI Taxonomy" id="4096"/>
    <lineage>
        <taxon>Eukaryota</taxon>
        <taxon>Viridiplantae</taxon>
        <taxon>Streptophyta</taxon>
        <taxon>Embryophyta</taxon>
        <taxon>Tracheophyta</taxon>
        <taxon>Spermatophyta</taxon>
        <taxon>Magnoliopsida</taxon>
        <taxon>eudicotyledons</taxon>
        <taxon>Gunneridae</taxon>
        <taxon>Pentapetalae</taxon>
        <taxon>asterids</taxon>
        <taxon>lamiids</taxon>
        <taxon>Solanales</taxon>
        <taxon>Solanaceae</taxon>
        <taxon>Nicotianoideae</taxon>
        <taxon>Nicotianeae</taxon>
        <taxon>Nicotiana</taxon>
    </lineage>
</organism>
<protein>
    <submittedName>
        <fullName evidence="4">Uncharacterized protein LOC104249305 isoform X1</fullName>
    </submittedName>
</protein>
<dbReference type="OrthoDB" id="1303133at2759"/>
<dbReference type="PANTHER" id="PTHR31973">
    <property type="entry name" value="POLYPROTEIN, PUTATIVE-RELATED"/>
    <property type="match status" value="1"/>
</dbReference>
<dbReference type="eggNOG" id="ENOG502R5FY">
    <property type="taxonomic scope" value="Eukaryota"/>
</dbReference>
<gene>
    <name evidence="4" type="primary">LOC104249305</name>
</gene>
<evidence type="ECO:0000259" key="1">
    <source>
        <dbReference type="Pfam" id="PF03108"/>
    </source>
</evidence>
<dbReference type="GeneID" id="104249305"/>
<name>A0A1U7YIS7_NICSY</name>
<dbReference type="Pfam" id="PF03108">
    <property type="entry name" value="DBD_Tnp_Mut"/>
    <property type="match status" value="1"/>
</dbReference>
<dbReference type="STRING" id="4096.A0A1U7YIS7"/>
<evidence type="ECO:0000313" key="3">
    <source>
        <dbReference type="Proteomes" id="UP000189701"/>
    </source>
</evidence>
<feature type="domain" description="Transposase MuDR plant" evidence="1">
    <location>
        <begin position="2"/>
        <end position="59"/>
    </location>
</feature>
<dbReference type="KEGG" id="nsy:104249305"/>
<dbReference type="InterPro" id="IPR004332">
    <property type="entry name" value="Transposase_MuDR"/>
</dbReference>
<keyword evidence="3" id="KW-1185">Reference proteome</keyword>
<proteinExistence type="predicted"/>
<dbReference type="AlphaFoldDB" id="A0A1U7YIS7"/>
<dbReference type="InterPro" id="IPR018289">
    <property type="entry name" value="MULE_transposase_dom"/>
</dbReference>
<accession>A0A1U7YIS7</accession>
<dbReference type="Proteomes" id="UP000189701">
    <property type="component" value="Unplaced"/>
</dbReference>
<feature type="domain" description="MULE transposase" evidence="2">
    <location>
        <begin position="195"/>
        <end position="267"/>
    </location>
</feature>
<evidence type="ECO:0000259" key="2">
    <source>
        <dbReference type="Pfam" id="PF10551"/>
    </source>
</evidence>
<reference evidence="4" key="2">
    <citation type="submission" date="2025-08" db="UniProtKB">
        <authorList>
            <consortium name="RefSeq"/>
        </authorList>
    </citation>
    <scope>IDENTIFICATION</scope>
    <source>
        <tissue evidence="4">Leaf</tissue>
    </source>
</reference>
<dbReference type="RefSeq" id="XP_009804002.1">
    <property type="nucleotide sequence ID" value="XM_009805700.1"/>
</dbReference>
<sequence>MVFENAMQFRKAVQSYAIEYKVQLKLNPNEKHKIRIKCKSKGLCTWELYASTDRDSGDFIVKKYQPIHKCTTKNKNKLCTSKYITHKYKDRIISPPNIKLWEIREWVRDQEDLYVGRTICYRAKCMVIKQFMGDWKLEFSRLCDYVDIIKSTNPGIVCWIRIDKDTKPGKKLFVYFYVCFDALKRGWLEGCRKIIGFDGCFLKELCKGELLVAVGKNGNNQMFPIAWAVVDQETKHSWTWFIENLISDLNLGDGVGLTVMSDMQKATYRTVGTDSSLLCAKEFLQKVLSNQYLTQELLSIFLGYRVI</sequence>
<dbReference type="Pfam" id="PF10551">
    <property type="entry name" value="MULE"/>
    <property type="match status" value="1"/>
</dbReference>
<evidence type="ECO:0000313" key="4">
    <source>
        <dbReference type="RefSeq" id="XP_009804002.1"/>
    </source>
</evidence>
<dbReference type="PANTHER" id="PTHR31973:SF197">
    <property type="entry name" value="SWIM-TYPE DOMAIN-CONTAINING PROTEIN"/>
    <property type="match status" value="1"/>
</dbReference>